<protein>
    <submittedName>
        <fullName evidence="6">Segregation and condensation protein B</fullName>
    </submittedName>
</protein>
<feature type="compositionally biased region" description="Acidic residues" evidence="5">
    <location>
        <begin position="58"/>
        <end position="85"/>
    </location>
</feature>
<evidence type="ECO:0000256" key="5">
    <source>
        <dbReference type="SAM" id="MobiDB-lite"/>
    </source>
</evidence>
<dbReference type="PANTHER" id="PTHR34298">
    <property type="entry name" value="SEGREGATION AND CONDENSATION PROTEIN B"/>
    <property type="match status" value="1"/>
</dbReference>
<dbReference type="InterPro" id="IPR005234">
    <property type="entry name" value="ScpB_csome_segregation"/>
</dbReference>
<dbReference type="KEGG" id="mff:MFFC18_12310"/>
<reference evidence="6 7" key="1">
    <citation type="submission" date="2019-08" db="EMBL/GenBank/DDBJ databases">
        <title>Deep-cultivation of Planctomycetes and their phenomic and genomic characterization uncovers novel biology.</title>
        <authorList>
            <person name="Wiegand S."/>
            <person name="Jogler M."/>
            <person name="Boedeker C."/>
            <person name="Pinto D."/>
            <person name="Vollmers J."/>
            <person name="Rivas-Marin E."/>
            <person name="Kohn T."/>
            <person name="Peeters S.H."/>
            <person name="Heuer A."/>
            <person name="Rast P."/>
            <person name="Oberbeckmann S."/>
            <person name="Bunk B."/>
            <person name="Jeske O."/>
            <person name="Meyerdierks A."/>
            <person name="Storesund J.E."/>
            <person name="Kallscheuer N."/>
            <person name="Luecker S."/>
            <person name="Lage O.M."/>
            <person name="Pohl T."/>
            <person name="Merkel B.J."/>
            <person name="Hornburger P."/>
            <person name="Mueller R.-W."/>
            <person name="Bruemmer F."/>
            <person name="Labrenz M."/>
            <person name="Spormann A.M."/>
            <person name="Op den Camp H."/>
            <person name="Overmann J."/>
            <person name="Amann R."/>
            <person name="Jetten M.S.M."/>
            <person name="Mascher T."/>
            <person name="Medema M.H."/>
            <person name="Devos D.P."/>
            <person name="Kaster A.-K."/>
            <person name="Ovreas L."/>
            <person name="Rohde M."/>
            <person name="Galperin M.Y."/>
            <person name="Jogler C."/>
        </authorList>
    </citation>
    <scope>NUCLEOTIDE SEQUENCE [LARGE SCALE GENOMIC DNA]</scope>
    <source>
        <strain evidence="6 7">FC18</strain>
    </source>
</reference>
<gene>
    <name evidence="6" type="primary">scpB</name>
    <name evidence="6" type="ORF">MFFC18_12310</name>
</gene>
<dbReference type="EMBL" id="CP042912">
    <property type="protein sequence ID" value="QEG21375.1"/>
    <property type="molecule type" value="Genomic_DNA"/>
</dbReference>
<keyword evidence="2" id="KW-0132">Cell division</keyword>
<dbReference type="Gene3D" id="1.10.10.10">
    <property type="entry name" value="Winged helix-like DNA-binding domain superfamily/Winged helix DNA-binding domain"/>
    <property type="match status" value="2"/>
</dbReference>
<proteinExistence type="predicted"/>
<keyword evidence="1" id="KW-0963">Cytoplasm</keyword>
<keyword evidence="4" id="KW-0131">Cell cycle</keyword>
<feature type="compositionally biased region" description="Acidic residues" evidence="5">
    <location>
        <begin position="8"/>
        <end position="18"/>
    </location>
</feature>
<dbReference type="OrthoDB" id="211906at2"/>
<dbReference type="AlphaFoldDB" id="A0A5B9P833"/>
<dbReference type="PANTHER" id="PTHR34298:SF2">
    <property type="entry name" value="SEGREGATION AND CONDENSATION PROTEIN B"/>
    <property type="match status" value="1"/>
</dbReference>
<name>A0A5B9P833_9BACT</name>
<dbReference type="GO" id="GO:0051304">
    <property type="term" value="P:chromosome separation"/>
    <property type="evidence" value="ECO:0007669"/>
    <property type="project" value="InterPro"/>
</dbReference>
<dbReference type="STRING" id="980251.GCA_001642875_01709"/>
<dbReference type="RefSeq" id="WP_075081636.1">
    <property type="nucleotide sequence ID" value="NZ_CP042912.1"/>
</dbReference>
<dbReference type="SUPFAM" id="SSF46785">
    <property type="entry name" value="Winged helix' DNA-binding domain"/>
    <property type="match status" value="1"/>
</dbReference>
<dbReference type="Proteomes" id="UP000322214">
    <property type="component" value="Chromosome"/>
</dbReference>
<keyword evidence="7" id="KW-1185">Reference proteome</keyword>
<evidence type="ECO:0000256" key="2">
    <source>
        <dbReference type="ARBA" id="ARBA00022618"/>
    </source>
</evidence>
<feature type="region of interest" description="Disordered" evidence="5">
    <location>
        <begin position="1"/>
        <end position="90"/>
    </location>
</feature>
<dbReference type="GO" id="GO:0051301">
    <property type="term" value="P:cell division"/>
    <property type="evidence" value="ECO:0007669"/>
    <property type="project" value="UniProtKB-KW"/>
</dbReference>
<evidence type="ECO:0000313" key="7">
    <source>
        <dbReference type="Proteomes" id="UP000322214"/>
    </source>
</evidence>
<dbReference type="InterPro" id="IPR036388">
    <property type="entry name" value="WH-like_DNA-bd_sf"/>
</dbReference>
<evidence type="ECO:0000256" key="1">
    <source>
        <dbReference type="ARBA" id="ARBA00022490"/>
    </source>
</evidence>
<dbReference type="InterPro" id="IPR036390">
    <property type="entry name" value="WH_DNA-bd_sf"/>
</dbReference>
<evidence type="ECO:0000256" key="3">
    <source>
        <dbReference type="ARBA" id="ARBA00022829"/>
    </source>
</evidence>
<accession>A0A5B9P833</accession>
<dbReference type="Pfam" id="PF04079">
    <property type="entry name" value="SMC_ScpB"/>
    <property type="match status" value="1"/>
</dbReference>
<sequence length="265" mass="29920">MSTNENQEPFDDDGDDELSLDRLSEAYAEVLRQQANNDGQVDGPSRGELVTDKLARDESEEDEVADDSIEDEAEEQFEDQPDDDSGCPITPESIVESILFVGVPRGEKLTSRKIASVMRDVSPKEVRSIAEKLNTQYEKENAAYRISVDSDSIRMVVAEDLASLQNEYFGRNREVALSQNAIDILAVVAYRQPISREEVEKARNKPVGGVLNQLVRRDLLTTVADQEKPKRKLYQTTDRFLDLFNLMELADLPQSHDVTDMDDFE</sequence>
<evidence type="ECO:0000313" key="6">
    <source>
        <dbReference type="EMBL" id="QEG21375.1"/>
    </source>
</evidence>
<keyword evidence="3" id="KW-0159">Chromosome partition</keyword>
<organism evidence="6 7">
    <name type="scientific">Mariniblastus fucicola</name>
    <dbReference type="NCBI Taxonomy" id="980251"/>
    <lineage>
        <taxon>Bacteria</taxon>
        <taxon>Pseudomonadati</taxon>
        <taxon>Planctomycetota</taxon>
        <taxon>Planctomycetia</taxon>
        <taxon>Pirellulales</taxon>
        <taxon>Pirellulaceae</taxon>
        <taxon>Mariniblastus</taxon>
    </lineage>
</organism>
<evidence type="ECO:0000256" key="4">
    <source>
        <dbReference type="ARBA" id="ARBA00023306"/>
    </source>
</evidence>